<dbReference type="Pfam" id="PF14705">
    <property type="entry name" value="Costars"/>
    <property type="match status" value="1"/>
</dbReference>
<name>A0A0D8XUB4_DICVI</name>
<dbReference type="PANTHER" id="PTHR22739">
    <property type="entry name" value="STRIATED MUSCLE ACTIVATOR OF RHO-DEPENDENT SIGNALING-RELATED"/>
    <property type="match status" value="1"/>
</dbReference>
<dbReference type="AlphaFoldDB" id="A0A0D8XUB4"/>
<dbReference type="GO" id="GO:0030017">
    <property type="term" value="C:sarcomere"/>
    <property type="evidence" value="ECO:0007669"/>
    <property type="project" value="TreeGrafter"/>
</dbReference>
<accession>A0A0D8XUB4</accession>
<dbReference type="Proteomes" id="UP000053766">
    <property type="component" value="Unassembled WGS sequence"/>
</dbReference>
<dbReference type="InterPro" id="IPR027817">
    <property type="entry name" value="Costars_dom"/>
</dbReference>
<dbReference type="InterPro" id="IPR026111">
    <property type="entry name" value="Abra"/>
</dbReference>
<protein>
    <recommendedName>
        <fullName evidence="1">Costars domain-containing protein</fullName>
    </recommendedName>
</protein>
<proteinExistence type="predicted"/>
<dbReference type="InterPro" id="IPR038095">
    <property type="entry name" value="Costars_sf"/>
</dbReference>
<dbReference type="EMBL" id="KN716308">
    <property type="protein sequence ID" value="KJH47412.1"/>
    <property type="molecule type" value="Genomic_DNA"/>
</dbReference>
<organism evidence="2 3">
    <name type="scientific">Dictyocaulus viviparus</name>
    <name type="common">Bovine lungworm</name>
    <dbReference type="NCBI Taxonomy" id="29172"/>
    <lineage>
        <taxon>Eukaryota</taxon>
        <taxon>Metazoa</taxon>
        <taxon>Ecdysozoa</taxon>
        <taxon>Nematoda</taxon>
        <taxon>Chromadorea</taxon>
        <taxon>Rhabditida</taxon>
        <taxon>Rhabditina</taxon>
        <taxon>Rhabditomorpha</taxon>
        <taxon>Strongyloidea</taxon>
        <taxon>Metastrongylidae</taxon>
        <taxon>Dictyocaulus</taxon>
    </lineage>
</organism>
<gene>
    <name evidence="2" type="ORF">DICVIV_06487</name>
</gene>
<dbReference type="Gene3D" id="1.10.10.1540">
    <property type="entry name" value="Costar domain"/>
    <property type="match status" value="1"/>
</dbReference>
<evidence type="ECO:0000313" key="3">
    <source>
        <dbReference type="Proteomes" id="UP000053766"/>
    </source>
</evidence>
<dbReference type="GO" id="GO:0045944">
    <property type="term" value="P:positive regulation of transcription by RNA polymerase II"/>
    <property type="evidence" value="ECO:0007669"/>
    <property type="project" value="TreeGrafter"/>
</dbReference>
<dbReference type="SMART" id="SM01283">
    <property type="entry name" value="Costars"/>
    <property type="match status" value="1"/>
</dbReference>
<reference evidence="3" key="2">
    <citation type="journal article" date="2016" name="Sci. Rep.">
        <title>Dictyocaulus viviparus genome, variome and transcriptome elucidate lungworm biology and support future intervention.</title>
        <authorList>
            <person name="McNulty S.N."/>
            <person name="Strube C."/>
            <person name="Rosa B.A."/>
            <person name="Martin J.C."/>
            <person name="Tyagi R."/>
            <person name="Choi Y.J."/>
            <person name="Wang Q."/>
            <person name="Hallsworth Pepin K."/>
            <person name="Zhang X."/>
            <person name="Ozersky P."/>
            <person name="Wilson R.K."/>
            <person name="Sternberg P.W."/>
            <person name="Gasser R.B."/>
            <person name="Mitreva M."/>
        </authorList>
    </citation>
    <scope>NUCLEOTIDE SEQUENCE [LARGE SCALE GENOMIC DNA]</scope>
    <source>
        <strain evidence="3">HannoverDv2000</strain>
    </source>
</reference>
<evidence type="ECO:0000313" key="2">
    <source>
        <dbReference type="EMBL" id="KJH47412.1"/>
    </source>
</evidence>
<dbReference type="OrthoDB" id="9871914at2759"/>
<sequence length="145" mass="16642">MQKFQELEKEDIEGKKDDVYSAGYVPKKYTKNSVEYGTPKPGTLSEMRAKKASVDIAKEMLYLCEIIRDYGSRSDDGQVKITFGKLFNVYEQISDKVVGMLLRARKHRMVDFKGEMLFQKRDDDVLITLLLSDEELQSALASNKD</sequence>
<dbReference type="PANTHER" id="PTHR22739:SF18">
    <property type="entry name" value="COSTARS DOMAIN-CONTAINING PROTEIN"/>
    <property type="match status" value="1"/>
</dbReference>
<dbReference type="GO" id="GO:0003779">
    <property type="term" value="F:actin binding"/>
    <property type="evidence" value="ECO:0007669"/>
    <property type="project" value="InterPro"/>
</dbReference>
<feature type="domain" description="Costars" evidence="1">
    <location>
        <begin position="54"/>
        <end position="130"/>
    </location>
</feature>
<evidence type="ECO:0000259" key="1">
    <source>
        <dbReference type="SMART" id="SM01283"/>
    </source>
</evidence>
<keyword evidence="3" id="KW-1185">Reference proteome</keyword>
<reference evidence="2 3" key="1">
    <citation type="submission" date="2013-11" db="EMBL/GenBank/DDBJ databases">
        <title>Draft genome of the bovine lungworm Dictyocaulus viviparus.</title>
        <authorList>
            <person name="Mitreva M."/>
        </authorList>
    </citation>
    <scope>NUCLEOTIDE SEQUENCE [LARGE SCALE GENOMIC DNA]</scope>
    <source>
        <strain evidence="2 3">HannoverDv2000</strain>
    </source>
</reference>
<dbReference type="GO" id="GO:0035025">
    <property type="term" value="P:positive regulation of Rho protein signal transduction"/>
    <property type="evidence" value="ECO:0007669"/>
    <property type="project" value="InterPro"/>
</dbReference>